<accession>A0A151CG52</accession>
<gene>
    <name evidence="2" type="ORF">AS592_06595</name>
</gene>
<evidence type="ECO:0000256" key="1">
    <source>
        <dbReference type="SAM" id="Phobius"/>
    </source>
</evidence>
<dbReference type="Proteomes" id="UP000075359">
    <property type="component" value="Unassembled WGS sequence"/>
</dbReference>
<keyword evidence="3" id="KW-1185">Reference proteome</keyword>
<evidence type="ECO:0000313" key="3">
    <source>
        <dbReference type="Proteomes" id="UP000075359"/>
    </source>
</evidence>
<protein>
    <submittedName>
        <fullName evidence="2">Uncharacterized protein</fullName>
    </submittedName>
</protein>
<feature type="transmembrane region" description="Helical" evidence="1">
    <location>
        <begin position="7"/>
        <end position="24"/>
    </location>
</feature>
<proteinExistence type="predicted"/>
<organism evidence="2 3">
    <name type="scientific">Sulfurovum riftiae</name>
    <dbReference type="NCBI Taxonomy" id="1630136"/>
    <lineage>
        <taxon>Bacteria</taxon>
        <taxon>Pseudomonadati</taxon>
        <taxon>Campylobacterota</taxon>
        <taxon>Epsilonproteobacteria</taxon>
        <taxon>Campylobacterales</taxon>
        <taxon>Sulfurovaceae</taxon>
        <taxon>Sulfurovum</taxon>
    </lineage>
</organism>
<dbReference type="EMBL" id="LNKT01000023">
    <property type="protein sequence ID" value="KYJ86471.1"/>
    <property type="molecule type" value="Genomic_DNA"/>
</dbReference>
<name>A0A151CG52_9BACT</name>
<keyword evidence="1" id="KW-0812">Transmembrane</keyword>
<feature type="transmembrane region" description="Helical" evidence="1">
    <location>
        <begin position="30"/>
        <end position="55"/>
    </location>
</feature>
<reference evidence="2 3" key="1">
    <citation type="submission" date="2015-11" db="EMBL/GenBank/DDBJ databases">
        <title>Draft genome of Sulfurovum riftiae 1812E, a member of the Epsilonproteobacteria isolated from the tube of the deep-sea hydrothermal vent tubewom Riftia pachyptila.</title>
        <authorList>
            <person name="Vetriani C."/>
            <person name="Giovannelli D."/>
        </authorList>
    </citation>
    <scope>NUCLEOTIDE SEQUENCE [LARGE SCALE GENOMIC DNA]</scope>
    <source>
        <strain evidence="2 3">1812E</strain>
    </source>
</reference>
<keyword evidence="1" id="KW-1133">Transmembrane helix</keyword>
<evidence type="ECO:0000313" key="2">
    <source>
        <dbReference type="EMBL" id="KYJ86471.1"/>
    </source>
</evidence>
<comment type="caution">
    <text evidence="2">The sequence shown here is derived from an EMBL/GenBank/DDBJ whole genome shotgun (WGS) entry which is preliminary data.</text>
</comment>
<dbReference type="AlphaFoldDB" id="A0A151CG52"/>
<dbReference type="STRING" id="1630136.AS592_06595"/>
<sequence length="61" mass="7032">MPLYKWFVIITSVVVTLIYPEYVFGAIGILFLVIILLLVVIDVVADVYIIVAVFLQRFRDK</sequence>
<keyword evidence="1" id="KW-0472">Membrane</keyword>